<feature type="domain" description="Duffy-antigen binding" evidence="2">
    <location>
        <begin position="14"/>
        <end position="61"/>
    </location>
</feature>
<name>A0A0N7E643_9APIC</name>
<feature type="non-terminal residue" evidence="3">
    <location>
        <position position="1"/>
    </location>
</feature>
<dbReference type="GO" id="GO:0016020">
    <property type="term" value="C:membrane"/>
    <property type="evidence" value="ECO:0007669"/>
    <property type="project" value="InterPro"/>
</dbReference>
<feature type="non-terminal residue" evidence="3">
    <location>
        <position position="72"/>
    </location>
</feature>
<dbReference type="Pfam" id="PF05424">
    <property type="entry name" value="Duffy_binding"/>
    <property type="match status" value="1"/>
</dbReference>
<dbReference type="AlphaFoldDB" id="A0A0N7E643"/>
<dbReference type="InterPro" id="IPR008602">
    <property type="entry name" value="Duffy-antigen-binding"/>
</dbReference>
<gene>
    <name evidence="3" type="primary">var</name>
</gene>
<evidence type="ECO:0000313" key="3">
    <source>
        <dbReference type="EMBL" id="ALD49374.1"/>
    </source>
</evidence>
<evidence type="ECO:0000259" key="2">
    <source>
        <dbReference type="Pfam" id="PF05424"/>
    </source>
</evidence>
<protein>
    <submittedName>
        <fullName evidence="3">Erythrocyte membrane protein 1</fullName>
    </submittedName>
</protein>
<dbReference type="EMBL" id="KP167368">
    <property type="protein sequence ID" value="ALD49374.1"/>
    <property type="molecule type" value="Genomic_DNA"/>
</dbReference>
<feature type="compositionally biased region" description="Polar residues" evidence="1">
    <location>
        <begin position="1"/>
        <end position="19"/>
    </location>
</feature>
<reference evidence="3" key="1">
    <citation type="journal article" date="2015" name="Nat. Commun.">
        <title>Ape parasite origins of human malaria virulence genes.</title>
        <authorList>
            <person name="Larremore D.B."/>
            <person name="Sundararaman S.A."/>
            <person name="Liu W."/>
            <person name="Proto W.R."/>
            <person name="Clauset A."/>
            <person name="Loy D.E."/>
            <person name="Speede S."/>
            <person name="Plenderleith L.J."/>
            <person name="Sharp P.M."/>
            <person name="Hahn B.H."/>
            <person name="Rayner J.C."/>
            <person name="Buckee C.O."/>
        </authorList>
    </citation>
    <scope>NUCLEOTIDE SEQUENCE</scope>
    <source>
        <strain evidence="3">SYptt5_std_c18</strain>
    </source>
</reference>
<sequence>NKIKTVLQNSGTKGGSTTPEAWWNTHGDDFWKAIKCGIKTSGKDTSGSEKFSGEECGVFYPPESDTYSQFVW</sequence>
<evidence type="ECO:0000256" key="1">
    <source>
        <dbReference type="SAM" id="MobiDB-lite"/>
    </source>
</evidence>
<feature type="region of interest" description="Disordered" evidence="1">
    <location>
        <begin position="1"/>
        <end position="20"/>
    </location>
</feature>
<dbReference type="GO" id="GO:0046789">
    <property type="term" value="F:host cell surface receptor binding"/>
    <property type="evidence" value="ECO:0007669"/>
    <property type="project" value="InterPro"/>
</dbReference>
<dbReference type="Gene3D" id="1.20.1310.20">
    <property type="entry name" value="Duffy-antigen binding domain"/>
    <property type="match status" value="1"/>
</dbReference>
<proteinExistence type="predicted"/>
<dbReference type="SUPFAM" id="SSF140924">
    <property type="entry name" value="Duffy binding domain-like"/>
    <property type="match status" value="1"/>
</dbReference>
<accession>A0A0N7E643</accession>
<organism evidence="3">
    <name type="scientific">Plasmodium gaboni</name>
    <dbReference type="NCBI Taxonomy" id="647221"/>
    <lineage>
        <taxon>Eukaryota</taxon>
        <taxon>Sar</taxon>
        <taxon>Alveolata</taxon>
        <taxon>Apicomplexa</taxon>
        <taxon>Aconoidasida</taxon>
        <taxon>Haemosporida</taxon>
        <taxon>Plasmodiidae</taxon>
        <taxon>Plasmodium</taxon>
        <taxon>Plasmodium (Laverania)</taxon>
    </lineage>
</organism>
<dbReference type="InterPro" id="IPR042202">
    <property type="entry name" value="Duffy-ag-bd_sf"/>
</dbReference>